<gene>
    <name evidence="3" type="ORF">QBC41DRAFT_315458</name>
</gene>
<feature type="compositionally biased region" description="Basic and acidic residues" evidence="1">
    <location>
        <begin position="67"/>
        <end position="77"/>
    </location>
</feature>
<evidence type="ECO:0000256" key="1">
    <source>
        <dbReference type="SAM" id="MobiDB-lite"/>
    </source>
</evidence>
<sequence length="193" mass="21494">MKFSTSFLLAMTVALTAAASSGNIGVSNVPLHRRGSVHPRSGASQVNALKLKRQPADAVPDVYNRYPESKPNLRMDDTVSDTSNVLGGSEEDFQFHAGGSGQHGRNEEEERKKKEEQETKTKYQGEGVRHEPLPPALRQGQGQPQERPPMQVQQFQQEQEQPRGGSFVDTAKQCFGKYCAIKKRDVVRRKFKA</sequence>
<accession>A0AA39ZI70</accession>
<dbReference type="EMBL" id="JAULSY010000020">
    <property type="protein sequence ID" value="KAK0671504.1"/>
    <property type="molecule type" value="Genomic_DNA"/>
</dbReference>
<feature type="region of interest" description="Disordered" evidence="1">
    <location>
        <begin position="65"/>
        <end position="168"/>
    </location>
</feature>
<evidence type="ECO:0000313" key="3">
    <source>
        <dbReference type="EMBL" id="KAK0671504.1"/>
    </source>
</evidence>
<protein>
    <submittedName>
        <fullName evidence="3">Uncharacterized protein</fullName>
    </submittedName>
</protein>
<keyword evidence="4" id="KW-1185">Reference proteome</keyword>
<evidence type="ECO:0000256" key="2">
    <source>
        <dbReference type="SAM" id="SignalP"/>
    </source>
</evidence>
<evidence type="ECO:0000313" key="4">
    <source>
        <dbReference type="Proteomes" id="UP001174997"/>
    </source>
</evidence>
<keyword evidence="2" id="KW-0732">Signal</keyword>
<feature type="compositionally biased region" description="Basic and acidic residues" evidence="1">
    <location>
        <begin position="104"/>
        <end position="132"/>
    </location>
</feature>
<reference evidence="3" key="1">
    <citation type="submission" date="2023-06" db="EMBL/GenBank/DDBJ databases">
        <title>Genome-scale phylogeny and comparative genomics of the fungal order Sordariales.</title>
        <authorList>
            <consortium name="Lawrence Berkeley National Laboratory"/>
            <person name="Hensen N."/>
            <person name="Bonometti L."/>
            <person name="Westerberg I."/>
            <person name="Brannstrom I.O."/>
            <person name="Guillou S."/>
            <person name="Cros-Aarteil S."/>
            <person name="Calhoun S."/>
            <person name="Haridas S."/>
            <person name="Kuo A."/>
            <person name="Mondo S."/>
            <person name="Pangilinan J."/>
            <person name="Riley R."/>
            <person name="Labutti K."/>
            <person name="Andreopoulos B."/>
            <person name="Lipzen A."/>
            <person name="Chen C."/>
            <person name="Yanf M."/>
            <person name="Daum C."/>
            <person name="Ng V."/>
            <person name="Clum A."/>
            <person name="Steindorff A."/>
            <person name="Ohm R."/>
            <person name="Martin F."/>
            <person name="Silar P."/>
            <person name="Natvig D."/>
            <person name="Lalanne C."/>
            <person name="Gautier V."/>
            <person name="Ament-Velasquez S.L."/>
            <person name="Kruys A."/>
            <person name="Hutchinson M.I."/>
            <person name="Powell A.J."/>
            <person name="Barry K."/>
            <person name="Miller A.N."/>
            <person name="Grigoriev I.V."/>
            <person name="Debuchy R."/>
            <person name="Gladieux P."/>
            <person name="Thoren M.H."/>
            <person name="Johannesson H."/>
        </authorList>
    </citation>
    <scope>NUCLEOTIDE SEQUENCE</scope>
    <source>
        <strain evidence="3">CBS 307.81</strain>
    </source>
</reference>
<feature type="compositionally biased region" description="Low complexity" evidence="1">
    <location>
        <begin position="138"/>
        <end position="159"/>
    </location>
</feature>
<organism evidence="3 4">
    <name type="scientific">Cercophora samala</name>
    <dbReference type="NCBI Taxonomy" id="330535"/>
    <lineage>
        <taxon>Eukaryota</taxon>
        <taxon>Fungi</taxon>
        <taxon>Dikarya</taxon>
        <taxon>Ascomycota</taxon>
        <taxon>Pezizomycotina</taxon>
        <taxon>Sordariomycetes</taxon>
        <taxon>Sordariomycetidae</taxon>
        <taxon>Sordariales</taxon>
        <taxon>Lasiosphaeriaceae</taxon>
        <taxon>Cercophora</taxon>
    </lineage>
</organism>
<dbReference type="Proteomes" id="UP001174997">
    <property type="component" value="Unassembled WGS sequence"/>
</dbReference>
<comment type="caution">
    <text evidence="3">The sequence shown here is derived from an EMBL/GenBank/DDBJ whole genome shotgun (WGS) entry which is preliminary data.</text>
</comment>
<proteinExistence type="predicted"/>
<dbReference type="AlphaFoldDB" id="A0AA39ZI70"/>
<feature type="signal peptide" evidence="2">
    <location>
        <begin position="1"/>
        <end position="18"/>
    </location>
</feature>
<feature type="chain" id="PRO_5041253320" evidence="2">
    <location>
        <begin position="19"/>
        <end position="193"/>
    </location>
</feature>
<name>A0AA39ZI70_9PEZI</name>